<dbReference type="EMBL" id="JARYGZ010000001">
    <property type="protein sequence ID" value="MDH7637702.1"/>
    <property type="molecule type" value="Genomic_DNA"/>
</dbReference>
<sequence>MKNGDLNSGRTTARPPMIVAGILEVVADAIEVAGVTHFVTRQKFVVDREGELPISYVGDDFASHFLPLTETDVAGATLLQYRLMKGTVDEPIFAALGGEKQARIPLAHLFAFLKTADRSRWFFAYVADATGRLWAIDTYWRDRGWDLEAYSVTYPRGWRAGGCVVSGPV</sequence>
<protein>
    <submittedName>
        <fullName evidence="1">Uncharacterized protein</fullName>
    </submittedName>
</protein>
<reference evidence="1" key="1">
    <citation type="submission" date="2023-04" db="EMBL/GenBank/DDBJ databases">
        <title>Sphingomonas sp. MAHUQ-71 isolated from rice field.</title>
        <authorList>
            <person name="Huq M.A."/>
        </authorList>
    </citation>
    <scope>NUCLEOTIDE SEQUENCE</scope>
    <source>
        <strain evidence="1">MAHUQ-71</strain>
    </source>
</reference>
<dbReference type="RefSeq" id="WP_281043044.1">
    <property type="nucleotide sequence ID" value="NZ_JARYGZ010000001.1"/>
</dbReference>
<organism evidence="1 2">
    <name type="scientific">Sphingomonas oryzagri</name>
    <dbReference type="NCBI Taxonomy" id="3042314"/>
    <lineage>
        <taxon>Bacteria</taxon>
        <taxon>Pseudomonadati</taxon>
        <taxon>Pseudomonadota</taxon>
        <taxon>Alphaproteobacteria</taxon>
        <taxon>Sphingomonadales</taxon>
        <taxon>Sphingomonadaceae</taxon>
        <taxon>Sphingomonas</taxon>
    </lineage>
</organism>
<evidence type="ECO:0000313" key="2">
    <source>
        <dbReference type="Proteomes" id="UP001160625"/>
    </source>
</evidence>
<comment type="caution">
    <text evidence="1">The sequence shown here is derived from an EMBL/GenBank/DDBJ whole genome shotgun (WGS) entry which is preliminary data.</text>
</comment>
<dbReference type="Proteomes" id="UP001160625">
    <property type="component" value="Unassembled WGS sequence"/>
</dbReference>
<name>A0ABT6MXH7_9SPHN</name>
<evidence type="ECO:0000313" key="1">
    <source>
        <dbReference type="EMBL" id="MDH7637702.1"/>
    </source>
</evidence>
<keyword evidence="2" id="KW-1185">Reference proteome</keyword>
<accession>A0ABT6MXH7</accession>
<proteinExistence type="predicted"/>
<gene>
    <name evidence="1" type="ORF">QGN17_03065</name>
</gene>